<gene>
    <name evidence="1" type="ORF">SDC9_51767</name>
</gene>
<evidence type="ECO:0000313" key="1">
    <source>
        <dbReference type="EMBL" id="MPM05477.1"/>
    </source>
</evidence>
<comment type="caution">
    <text evidence="1">The sequence shown here is derived from an EMBL/GenBank/DDBJ whole genome shotgun (WGS) entry which is preliminary data.</text>
</comment>
<accession>A0A644WPA0</accession>
<dbReference type="EMBL" id="VSSQ01001135">
    <property type="protein sequence ID" value="MPM05477.1"/>
    <property type="molecule type" value="Genomic_DNA"/>
</dbReference>
<name>A0A644WPA0_9ZZZZ</name>
<dbReference type="AlphaFoldDB" id="A0A644WPA0"/>
<reference evidence="1" key="1">
    <citation type="submission" date="2019-08" db="EMBL/GenBank/DDBJ databases">
        <authorList>
            <person name="Kucharzyk K."/>
            <person name="Murdoch R.W."/>
            <person name="Higgins S."/>
            <person name="Loffler F."/>
        </authorList>
    </citation>
    <scope>NUCLEOTIDE SEQUENCE</scope>
</reference>
<protein>
    <submittedName>
        <fullName evidence="1">Uncharacterized protein</fullName>
    </submittedName>
</protein>
<sequence>MIPAENNGQPGRGFSLDVQGNTAFLQVFNYEKSGAATFHTAVGQLDNSASMTVPLLRFKGGRSFGGPAQDAVEDGNAGQVTVKFTDGLNGTVQFPGESEQPIARFLINQKLPFWWTQASGNPPVGKRGGMVFHWHATAADGSRQTWTSTLEGDADGNLKLSATPGIYPGGFSWAGFYHYLNCRMETSTQVIDCTPGDPPEIELPASALPDIARVRFRVLGRDVVGVVQPLSNPRQRWTLNGWTQGSYSCKEPCMNSSQGTARIYIARELRPGDCITGGCSGYDRVVIQPTSGAWMIEEENTGKPGRGIFLDVQDDTIIVQTSDYLSNGEPTFHLGTGSLNPTATSTSDTTAATPLILNEGGRYFGGPAQSGKEVATAGPVSLGFSRYIPGAVSEITDFGYGSIALPSETRKVMRRLNMDGDNSTMNYFLGEYFFSWYTREENVSPYVRLSRVDGLFVTNEDGTVQCYRARPTTLRCALLPSNNINQPWTGSADINIRPFDRGPEEGDLILRTRDRHGNWLGLGAVNLPGLVIP</sequence>
<organism evidence="1">
    <name type="scientific">bioreactor metagenome</name>
    <dbReference type="NCBI Taxonomy" id="1076179"/>
    <lineage>
        <taxon>unclassified sequences</taxon>
        <taxon>metagenomes</taxon>
        <taxon>ecological metagenomes</taxon>
    </lineage>
</organism>
<proteinExistence type="predicted"/>